<dbReference type="PANTHER" id="PTHR19303">
    <property type="entry name" value="TRANSPOSON"/>
    <property type="match status" value="1"/>
</dbReference>
<reference evidence="2" key="1">
    <citation type="journal article" date="2020" name="Cell">
        <title>Large-Scale Comparative Analyses of Tick Genomes Elucidate Their Genetic Diversity and Vector Capacities.</title>
        <authorList>
            <consortium name="Tick Genome and Microbiome Consortium (TIGMIC)"/>
            <person name="Jia N."/>
            <person name="Wang J."/>
            <person name="Shi W."/>
            <person name="Du L."/>
            <person name="Sun Y."/>
            <person name="Zhan W."/>
            <person name="Jiang J.F."/>
            <person name="Wang Q."/>
            <person name="Zhang B."/>
            <person name="Ji P."/>
            <person name="Bell-Sakyi L."/>
            <person name="Cui X.M."/>
            <person name="Yuan T.T."/>
            <person name="Jiang B.G."/>
            <person name="Yang W.F."/>
            <person name="Lam T.T."/>
            <person name="Chang Q.C."/>
            <person name="Ding S.J."/>
            <person name="Wang X.J."/>
            <person name="Zhu J.G."/>
            <person name="Ruan X.D."/>
            <person name="Zhao L."/>
            <person name="Wei J.T."/>
            <person name="Ye R.Z."/>
            <person name="Que T.C."/>
            <person name="Du C.H."/>
            <person name="Zhou Y.H."/>
            <person name="Cheng J.X."/>
            <person name="Dai P.F."/>
            <person name="Guo W.B."/>
            <person name="Han X.H."/>
            <person name="Huang E.J."/>
            <person name="Li L.F."/>
            <person name="Wei W."/>
            <person name="Gao Y.C."/>
            <person name="Liu J.Z."/>
            <person name="Shao H.Z."/>
            <person name="Wang X."/>
            <person name="Wang C.C."/>
            <person name="Yang T.C."/>
            <person name="Huo Q.B."/>
            <person name="Li W."/>
            <person name="Chen H.Y."/>
            <person name="Chen S.E."/>
            <person name="Zhou L.G."/>
            <person name="Ni X.B."/>
            <person name="Tian J.H."/>
            <person name="Sheng Y."/>
            <person name="Liu T."/>
            <person name="Pan Y.S."/>
            <person name="Xia L.Y."/>
            <person name="Li J."/>
            <person name="Zhao F."/>
            <person name="Cao W.C."/>
        </authorList>
    </citation>
    <scope>NUCLEOTIDE SEQUENCE</scope>
    <source>
        <strain evidence="2">Rmic-2018</strain>
    </source>
</reference>
<name>A0A9J6DIN7_RHIMP</name>
<dbReference type="Pfam" id="PF03184">
    <property type="entry name" value="DDE_1"/>
    <property type="match status" value="1"/>
</dbReference>
<evidence type="ECO:0000259" key="1">
    <source>
        <dbReference type="Pfam" id="PF03184"/>
    </source>
</evidence>
<accession>A0A9J6DIN7</accession>
<gene>
    <name evidence="2" type="ORF">HPB51_016871</name>
</gene>
<sequence>MRNCPNIPVTYAWNKKAWMTRDIFLKWLKAWDSDLARQGRKVCLIVDNCTAHRTDAQLSSIEVVFLPLNPTSKLQPLDQGIIRTFKSNYKRRLIDILLVKLRIGQDLKIDLFGAIQMLKASWENVKQLMIANCFRHAGFGRTDEESVEESEEAGLACADEESELAETWSKLERRAL</sequence>
<dbReference type="GO" id="GO:0005634">
    <property type="term" value="C:nucleus"/>
    <property type="evidence" value="ECO:0007669"/>
    <property type="project" value="TreeGrafter"/>
</dbReference>
<organism evidence="2 3">
    <name type="scientific">Rhipicephalus microplus</name>
    <name type="common">Cattle tick</name>
    <name type="synonym">Boophilus microplus</name>
    <dbReference type="NCBI Taxonomy" id="6941"/>
    <lineage>
        <taxon>Eukaryota</taxon>
        <taxon>Metazoa</taxon>
        <taxon>Ecdysozoa</taxon>
        <taxon>Arthropoda</taxon>
        <taxon>Chelicerata</taxon>
        <taxon>Arachnida</taxon>
        <taxon>Acari</taxon>
        <taxon>Parasitiformes</taxon>
        <taxon>Ixodida</taxon>
        <taxon>Ixodoidea</taxon>
        <taxon>Ixodidae</taxon>
        <taxon>Rhipicephalinae</taxon>
        <taxon>Rhipicephalus</taxon>
        <taxon>Boophilus</taxon>
    </lineage>
</organism>
<reference evidence="2" key="2">
    <citation type="submission" date="2021-09" db="EMBL/GenBank/DDBJ databases">
        <authorList>
            <person name="Jia N."/>
            <person name="Wang J."/>
            <person name="Shi W."/>
            <person name="Du L."/>
            <person name="Sun Y."/>
            <person name="Zhan W."/>
            <person name="Jiang J."/>
            <person name="Wang Q."/>
            <person name="Zhang B."/>
            <person name="Ji P."/>
            <person name="Sakyi L.B."/>
            <person name="Cui X."/>
            <person name="Yuan T."/>
            <person name="Jiang B."/>
            <person name="Yang W."/>
            <person name="Lam T.T.-Y."/>
            <person name="Chang Q."/>
            <person name="Ding S."/>
            <person name="Wang X."/>
            <person name="Zhu J."/>
            <person name="Ruan X."/>
            <person name="Zhao L."/>
            <person name="Wei J."/>
            <person name="Que T."/>
            <person name="Du C."/>
            <person name="Cheng J."/>
            <person name="Dai P."/>
            <person name="Han X."/>
            <person name="Huang E."/>
            <person name="Gao Y."/>
            <person name="Liu J."/>
            <person name="Shao H."/>
            <person name="Ye R."/>
            <person name="Li L."/>
            <person name="Wei W."/>
            <person name="Wang X."/>
            <person name="Wang C."/>
            <person name="Huo Q."/>
            <person name="Li W."/>
            <person name="Guo W."/>
            <person name="Chen H."/>
            <person name="Chen S."/>
            <person name="Zhou L."/>
            <person name="Zhou L."/>
            <person name="Ni X."/>
            <person name="Tian J."/>
            <person name="Zhou Y."/>
            <person name="Sheng Y."/>
            <person name="Liu T."/>
            <person name="Pan Y."/>
            <person name="Xia L."/>
            <person name="Li J."/>
            <person name="Zhao F."/>
            <person name="Cao W."/>
        </authorList>
    </citation>
    <scope>NUCLEOTIDE SEQUENCE</scope>
    <source>
        <strain evidence="2">Rmic-2018</strain>
        <tissue evidence="2">Larvae</tissue>
    </source>
</reference>
<evidence type="ECO:0000313" key="3">
    <source>
        <dbReference type="Proteomes" id="UP000821866"/>
    </source>
</evidence>
<dbReference type="InterPro" id="IPR004875">
    <property type="entry name" value="DDE_SF_endonuclease_dom"/>
</dbReference>
<dbReference type="VEuPathDB" id="VectorBase:LOC119173622"/>
<dbReference type="PANTHER" id="PTHR19303:SF73">
    <property type="entry name" value="PROTEIN PDC2"/>
    <property type="match status" value="1"/>
</dbReference>
<evidence type="ECO:0000313" key="2">
    <source>
        <dbReference type="EMBL" id="KAH8021792.1"/>
    </source>
</evidence>
<comment type="caution">
    <text evidence="2">The sequence shown here is derived from an EMBL/GenBank/DDBJ whole genome shotgun (WGS) entry which is preliminary data.</text>
</comment>
<proteinExistence type="predicted"/>
<dbReference type="AlphaFoldDB" id="A0A9J6DIN7"/>
<dbReference type="GO" id="GO:0003677">
    <property type="term" value="F:DNA binding"/>
    <property type="evidence" value="ECO:0007669"/>
    <property type="project" value="TreeGrafter"/>
</dbReference>
<feature type="domain" description="DDE-1" evidence="1">
    <location>
        <begin position="6"/>
        <end position="134"/>
    </location>
</feature>
<dbReference type="InterPro" id="IPR050863">
    <property type="entry name" value="CenT-Element_Derived"/>
</dbReference>
<dbReference type="Proteomes" id="UP000821866">
    <property type="component" value="Chromosome 7"/>
</dbReference>
<protein>
    <recommendedName>
        <fullName evidence="1">DDE-1 domain-containing protein</fullName>
    </recommendedName>
</protein>
<keyword evidence="3" id="KW-1185">Reference proteome</keyword>
<dbReference type="EMBL" id="JABSTU010000009">
    <property type="protein sequence ID" value="KAH8021792.1"/>
    <property type="molecule type" value="Genomic_DNA"/>
</dbReference>